<dbReference type="AlphaFoldDB" id="A0A9Q1EJI4"/>
<gene>
    <name evidence="3" type="ORF">SKAU_G00345570</name>
</gene>
<proteinExistence type="predicted"/>
<dbReference type="EMBL" id="JAINUF010000016">
    <property type="protein sequence ID" value="KAJ8339924.1"/>
    <property type="molecule type" value="Genomic_DNA"/>
</dbReference>
<evidence type="ECO:0000256" key="2">
    <source>
        <dbReference type="SAM" id="Phobius"/>
    </source>
</evidence>
<name>A0A9Q1EJI4_SYNKA</name>
<feature type="transmembrane region" description="Helical" evidence="2">
    <location>
        <begin position="82"/>
        <end position="101"/>
    </location>
</feature>
<keyword evidence="2" id="KW-1133">Transmembrane helix</keyword>
<reference evidence="3" key="1">
    <citation type="journal article" date="2023" name="Science">
        <title>Genome structures resolve the early diversification of teleost fishes.</title>
        <authorList>
            <person name="Parey E."/>
            <person name="Louis A."/>
            <person name="Montfort J."/>
            <person name="Bouchez O."/>
            <person name="Roques C."/>
            <person name="Iampietro C."/>
            <person name="Lluch J."/>
            <person name="Castinel A."/>
            <person name="Donnadieu C."/>
            <person name="Desvignes T."/>
            <person name="Floi Bucao C."/>
            <person name="Jouanno E."/>
            <person name="Wen M."/>
            <person name="Mejri S."/>
            <person name="Dirks R."/>
            <person name="Jansen H."/>
            <person name="Henkel C."/>
            <person name="Chen W.J."/>
            <person name="Zahm M."/>
            <person name="Cabau C."/>
            <person name="Klopp C."/>
            <person name="Thompson A.W."/>
            <person name="Robinson-Rechavi M."/>
            <person name="Braasch I."/>
            <person name="Lecointre G."/>
            <person name="Bobe J."/>
            <person name="Postlethwait J.H."/>
            <person name="Berthelot C."/>
            <person name="Roest Crollius H."/>
            <person name="Guiguen Y."/>
        </authorList>
    </citation>
    <scope>NUCLEOTIDE SEQUENCE</scope>
    <source>
        <strain evidence="3">WJC10195</strain>
    </source>
</reference>
<dbReference type="Proteomes" id="UP001152622">
    <property type="component" value="Chromosome 16"/>
</dbReference>
<evidence type="ECO:0000313" key="4">
    <source>
        <dbReference type="Proteomes" id="UP001152622"/>
    </source>
</evidence>
<sequence>MELRRPRGPGVCASFSAHPSPPAAPPESALTVCSSCASEQSGGETRLLTAPPERGGETAPLTHRTPHDPALDMADTPERAEVQGLHAIIIIIIIIIIINTIREAPQCPSVTTLRE</sequence>
<feature type="region of interest" description="Disordered" evidence="1">
    <location>
        <begin position="1"/>
        <end position="29"/>
    </location>
</feature>
<accession>A0A9Q1EJI4</accession>
<comment type="caution">
    <text evidence="3">The sequence shown here is derived from an EMBL/GenBank/DDBJ whole genome shotgun (WGS) entry which is preliminary data.</text>
</comment>
<feature type="region of interest" description="Disordered" evidence="1">
    <location>
        <begin position="41"/>
        <end position="70"/>
    </location>
</feature>
<keyword evidence="4" id="KW-1185">Reference proteome</keyword>
<protein>
    <submittedName>
        <fullName evidence="3">Uncharacterized protein</fullName>
    </submittedName>
</protein>
<keyword evidence="2" id="KW-0812">Transmembrane</keyword>
<evidence type="ECO:0000313" key="3">
    <source>
        <dbReference type="EMBL" id="KAJ8339924.1"/>
    </source>
</evidence>
<organism evidence="3 4">
    <name type="scientific">Synaphobranchus kaupii</name>
    <name type="common">Kaup's arrowtooth eel</name>
    <dbReference type="NCBI Taxonomy" id="118154"/>
    <lineage>
        <taxon>Eukaryota</taxon>
        <taxon>Metazoa</taxon>
        <taxon>Chordata</taxon>
        <taxon>Craniata</taxon>
        <taxon>Vertebrata</taxon>
        <taxon>Euteleostomi</taxon>
        <taxon>Actinopterygii</taxon>
        <taxon>Neopterygii</taxon>
        <taxon>Teleostei</taxon>
        <taxon>Anguilliformes</taxon>
        <taxon>Synaphobranchidae</taxon>
        <taxon>Synaphobranchus</taxon>
    </lineage>
</organism>
<keyword evidence="2" id="KW-0472">Membrane</keyword>
<evidence type="ECO:0000256" key="1">
    <source>
        <dbReference type="SAM" id="MobiDB-lite"/>
    </source>
</evidence>